<protein>
    <recommendedName>
        <fullName evidence="2">Non-homologous end joining protein Ku</fullName>
    </recommendedName>
</protein>
<evidence type="ECO:0000256" key="2">
    <source>
        <dbReference type="HAMAP-Rule" id="MF_01875"/>
    </source>
</evidence>
<dbReference type="FunFam" id="2.40.290.10:FF:000004">
    <property type="entry name" value="Non-homologous end joining protein Ku"/>
    <property type="match status" value="1"/>
</dbReference>
<dbReference type="PANTHER" id="PTHR41251">
    <property type="entry name" value="NON-HOMOLOGOUS END JOINING PROTEIN KU"/>
    <property type="match status" value="1"/>
</dbReference>
<dbReference type="HAMAP" id="MF_01875">
    <property type="entry name" value="Prokaryotic_Ku"/>
    <property type="match status" value="1"/>
</dbReference>
<dbReference type="Gene3D" id="2.40.290.10">
    <property type="match status" value="1"/>
</dbReference>
<evidence type="ECO:0000256" key="3">
    <source>
        <dbReference type="SAM" id="MobiDB-lite"/>
    </source>
</evidence>
<dbReference type="GO" id="GO:0006303">
    <property type="term" value="P:double-strand break repair via nonhomologous end joining"/>
    <property type="evidence" value="ECO:0007669"/>
    <property type="project" value="UniProtKB-UniRule"/>
</dbReference>
<dbReference type="SUPFAM" id="SSF100939">
    <property type="entry name" value="SPOC domain-like"/>
    <property type="match status" value="1"/>
</dbReference>
<dbReference type="PANTHER" id="PTHR41251:SF1">
    <property type="entry name" value="NON-HOMOLOGOUS END JOINING PROTEIN KU"/>
    <property type="match status" value="1"/>
</dbReference>
<dbReference type="Pfam" id="PF02735">
    <property type="entry name" value="Ku"/>
    <property type="match status" value="1"/>
</dbReference>
<dbReference type="Proteomes" id="UP001144050">
    <property type="component" value="Unassembled WGS sequence"/>
</dbReference>
<dbReference type="CDD" id="cd00789">
    <property type="entry name" value="KU_like"/>
    <property type="match status" value="1"/>
</dbReference>
<proteinExistence type="inferred from homology"/>
<dbReference type="SMART" id="SM00559">
    <property type="entry name" value="Ku78"/>
    <property type="match status" value="1"/>
</dbReference>
<accession>A0AAW5ZSS7</accession>
<keyword evidence="1 2" id="KW-0238">DNA-binding</keyword>
<dbReference type="GO" id="GO:0006310">
    <property type="term" value="P:DNA recombination"/>
    <property type="evidence" value="ECO:0007669"/>
    <property type="project" value="UniProtKB-KW"/>
</dbReference>
<evidence type="ECO:0000259" key="4">
    <source>
        <dbReference type="SMART" id="SM00559"/>
    </source>
</evidence>
<comment type="similarity">
    <text evidence="2">Belongs to the prokaryotic Ku family.</text>
</comment>
<reference evidence="5" key="1">
    <citation type="submission" date="2021-09" db="EMBL/GenBank/DDBJ databases">
        <title>Genomic analysis of Ralstonia spp.</title>
        <authorList>
            <person name="Aburjaile F."/>
            <person name="Ariute J.C."/>
            <person name="Pais A.K.L."/>
            <person name="Albuquerque G.M.R."/>
            <person name="Silva A.M.F."/>
            <person name="Brenig B."/>
            <person name="Azevedo V."/>
            <person name="Matiuzzi M."/>
            <person name="Ramos R."/>
            <person name="Goes-Neto A."/>
            <person name="Soares S."/>
            <person name="Iseppon A.M.B."/>
            <person name="Souza E."/>
            <person name="Gama M."/>
        </authorList>
    </citation>
    <scope>NUCLEOTIDE SEQUENCE</scope>
    <source>
        <strain evidence="5">CCRMRs91</strain>
    </source>
</reference>
<feature type="region of interest" description="Disordered" evidence="3">
    <location>
        <begin position="230"/>
        <end position="317"/>
    </location>
</feature>
<organism evidence="5 6">
    <name type="scientific">Ralstonia solanacearum</name>
    <name type="common">Pseudomonas solanacearum</name>
    <dbReference type="NCBI Taxonomy" id="305"/>
    <lineage>
        <taxon>Bacteria</taxon>
        <taxon>Pseudomonadati</taxon>
        <taxon>Pseudomonadota</taxon>
        <taxon>Betaproteobacteria</taxon>
        <taxon>Burkholderiales</taxon>
        <taxon>Burkholderiaceae</taxon>
        <taxon>Ralstonia</taxon>
        <taxon>Ralstonia solanacearum species complex</taxon>
    </lineage>
</organism>
<evidence type="ECO:0000313" key="5">
    <source>
        <dbReference type="EMBL" id="MDB0572884.1"/>
    </source>
</evidence>
<comment type="subunit">
    <text evidence="2">Homodimer. Interacts with LigD.</text>
</comment>
<dbReference type="AlphaFoldDB" id="A0AAW5ZSS7"/>
<feature type="domain" description="Ku" evidence="4">
    <location>
        <begin position="53"/>
        <end position="181"/>
    </location>
</feature>
<dbReference type="EMBL" id="JAIVFG010000037">
    <property type="protein sequence ID" value="MDB0572884.1"/>
    <property type="molecule type" value="Genomic_DNA"/>
</dbReference>
<evidence type="ECO:0000256" key="1">
    <source>
        <dbReference type="ARBA" id="ARBA00023125"/>
    </source>
</evidence>
<dbReference type="InterPro" id="IPR009187">
    <property type="entry name" value="Prok_Ku"/>
</dbReference>
<feature type="compositionally biased region" description="Low complexity" evidence="3">
    <location>
        <begin position="293"/>
        <end position="310"/>
    </location>
</feature>
<dbReference type="PIRSF" id="PIRSF006493">
    <property type="entry name" value="Prok_Ku"/>
    <property type="match status" value="1"/>
</dbReference>
<feature type="compositionally biased region" description="Low complexity" evidence="3">
    <location>
        <begin position="242"/>
        <end position="251"/>
    </location>
</feature>
<gene>
    <name evidence="2" type="primary">ku</name>
    <name evidence="5" type="ORF">LBW59_19150</name>
</gene>
<dbReference type="InterPro" id="IPR016194">
    <property type="entry name" value="SPOC-like_C_dom_sf"/>
</dbReference>
<sequence>MLRVIWKGAISFGLVHIPVALYPATRSDDLDFDWLDRRTMDRVGYKRINKATGKEVPREQIVRGYAYEKDRYVILTDEDIRAANPASTQTVDLLAFVDLTEIPFLYLDTPYYLAPDRHGEKVYALLREAMAQSQKIGVANVVLHTRQHLAALIPMGPVLVLHTLRWANEVRDWSELDLPAEGAKAAQPTPREIRMAQQLIEDMADAWDPAQYHDTFRDDILALVERKVREGRTESVEPVEPAAKAGAAPRADNVIDLTDLLRRSLGQRGGKDKPPASTGADDGSPPPHRTPRKPAGTARKTTRTAATAKRASTRRHA</sequence>
<keyword evidence="2" id="KW-0234">DNA repair</keyword>
<keyword evidence="2" id="KW-0227">DNA damage</keyword>
<comment type="function">
    <text evidence="2">With LigD forms a non-homologous end joining (NHEJ) DNA repair enzyme, which repairs dsDNA breaks with reduced fidelity. Binds linear dsDNA with 5'- and 3'- overhangs but not closed circular dsDNA nor ssDNA. Recruits and stimulates the ligase activity of LigD.</text>
</comment>
<dbReference type="InterPro" id="IPR006164">
    <property type="entry name" value="DNA_bd_Ku70/Ku80"/>
</dbReference>
<comment type="caution">
    <text evidence="5">The sequence shown here is derived from an EMBL/GenBank/DDBJ whole genome shotgun (WGS) entry which is preliminary data.</text>
</comment>
<dbReference type="NCBIfam" id="TIGR02772">
    <property type="entry name" value="Ku_bact"/>
    <property type="match status" value="1"/>
</dbReference>
<evidence type="ECO:0000313" key="6">
    <source>
        <dbReference type="Proteomes" id="UP001144050"/>
    </source>
</evidence>
<dbReference type="RefSeq" id="WP_271657030.1">
    <property type="nucleotide sequence ID" value="NZ_JAIVFG010000037.1"/>
</dbReference>
<keyword evidence="2" id="KW-0233">DNA recombination</keyword>
<name>A0AAW5ZSS7_RALSL</name>
<dbReference type="GO" id="GO:0003690">
    <property type="term" value="F:double-stranded DNA binding"/>
    <property type="evidence" value="ECO:0007669"/>
    <property type="project" value="UniProtKB-UniRule"/>
</dbReference>